<organism evidence="2 3">
    <name type="scientific">Klebsiella pneumoniae</name>
    <dbReference type="NCBI Taxonomy" id="573"/>
    <lineage>
        <taxon>Bacteria</taxon>
        <taxon>Pseudomonadati</taxon>
        <taxon>Pseudomonadota</taxon>
        <taxon>Gammaproteobacteria</taxon>
        <taxon>Enterobacterales</taxon>
        <taxon>Enterobacteriaceae</taxon>
        <taxon>Klebsiella/Raoultella group</taxon>
        <taxon>Klebsiella</taxon>
        <taxon>Klebsiella pneumoniae complex</taxon>
    </lineage>
</organism>
<reference evidence="2 3" key="1">
    <citation type="submission" date="2018-06" db="EMBL/GenBank/DDBJ databases">
        <authorList>
            <consortium name="Pathogen Informatics"/>
            <person name="Doyle S."/>
        </authorList>
    </citation>
    <scope>NUCLEOTIDE SEQUENCE [LARGE SCALE GENOMIC DNA]</scope>
    <source>
        <strain evidence="2 3">NCTC13443</strain>
    </source>
</reference>
<sequence>MYGSRQKLWDMTWLYQEISDFSRIFNVEDRGQALIADFKKREADLRHEFGKTKKISPSSSGSPAPRLRPMPMSA</sequence>
<evidence type="ECO:0000313" key="2">
    <source>
        <dbReference type="EMBL" id="STT04347.1"/>
    </source>
</evidence>
<dbReference type="Proteomes" id="UP000255518">
    <property type="component" value="Unassembled WGS sequence"/>
</dbReference>
<name>A0A377V262_KLEPN</name>
<gene>
    <name evidence="2" type="ORF">NCTC13443_04496</name>
</gene>
<feature type="region of interest" description="Disordered" evidence="1">
    <location>
        <begin position="49"/>
        <end position="74"/>
    </location>
</feature>
<accession>A0A377V262</accession>
<evidence type="ECO:0000313" key="3">
    <source>
        <dbReference type="Proteomes" id="UP000255518"/>
    </source>
</evidence>
<protein>
    <submittedName>
        <fullName evidence="2">ABC transporter substrate-binding protein</fullName>
    </submittedName>
</protein>
<proteinExistence type="predicted"/>
<evidence type="ECO:0000256" key="1">
    <source>
        <dbReference type="SAM" id="MobiDB-lite"/>
    </source>
</evidence>
<dbReference type="AlphaFoldDB" id="A0A377V262"/>
<dbReference type="EMBL" id="UGKT01000001">
    <property type="protein sequence ID" value="STT04347.1"/>
    <property type="molecule type" value="Genomic_DNA"/>
</dbReference>
<dbReference type="Gene3D" id="3.40.50.1980">
    <property type="entry name" value="Nitrogenase molybdenum iron protein domain"/>
    <property type="match status" value="1"/>
</dbReference>